<accession>A0A836KCX2</accession>
<gene>
    <name evidence="4" type="ORF">LSCM4_00866</name>
</gene>
<feature type="domain" description="EF-hand" evidence="3">
    <location>
        <begin position="113"/>
        <end position="148"/>
    </location>
</feature>
<evidence type="ECO:0000256" key="2">
    <source>
        <dbReference type="SAM" id="MobiDB-lite"/>
    </source>
</evidence>
<dbReference type="GeneID" id="92356868"/>
<keyword evidence="5" id="KW-1185">Reference proteome</keyword>
<keyword evidence="1" id="KW-0106">Calcium</keyword>
<dbReference type="PROSITE" id="PS50222">
    <property type="entry name" value="EF_HAND_2"/>
    <property type="match status" value="2"/>
</dbReference>
<dbReference type="InterPro" id="IPR002048">
    <property type="entry name" value="EF_hand_dom"/>
</dbReference>
<feature type="compositionally biased region" description="Gly residues" evidence="2">
    <location>
        <begin position="227"/>
        <end position="239"/>
    </location>
</feature>
<evidence type="ECO:0000313" key="5">
    <source>
        <dbReference type="Proteomes" id="UP000674143"/>
    </source>
</evidence>
<dbReference type="PROSITE" id="PS00018">
    <property type="entry name" value="EF_HAND_1"/>
    <property type="match status" value="1"/>
</dbReference>
<feature type="compositionally biased region" description="Low complexity" evidence="2">
    <location>
        <begin position="162"/>
        <end position="182"/>
    </location>
</feature>
<dbReference type="RefSeq" id="XP_067059584.1">
    <property type="nucleotide sequence ID" value="XM_067202934.1"/>
</dbReference>
<sequence>MDTLGSPPFVSVKASPPVSVLNNSTTMSTVASSAPLRSRRSVKFDPTIGDGAGGLAHRNEVDLDTSFAHGTGCDADTREHRGEHAVDDEATPICPPHSNGGLHDDEELQPFYLTREDVVAAFEFLDVNGSGLLTMGNLKHRLSAFFPQLTSKEYKFLVEDPSGSTSVGGAASSVARTTSASRHGGAADGCNSNADGPKPSSPAPVASSTRPTGSCVGGGNTIPIEGGVSGEGGLGGGAGPHSTGARAGLDVDQLWDLINTFQQLQRTLGASQTDRAEANAAQRARTTPTAALNASFDAYLVDAHESAGARSGDCGFDAVGEAFRIYDPRNSHYVEEDVLSCIMARVGFGELSEEELAVLVSTADFDGDGRISLQDFRRLVSMKGRFKK</sequence>
<dbReference type="EMBL" id="JAFHLR010000034">
    <property type="protein sequence ID" value="KAG5467782.1"/>
    <property type="molecule type" value="Genomic_DNA"/>
</dbReference>
<feature type="domain" description="EF-hand" evidence="3">
    <location>
        <begin position="351"/>
        <end position="386"/>
    </location>
</feature>
<dbReference type="InterPro" id="IPR011992">
    <property type="entry name" value="EF-hand-dom_pair"/>
</dbReference>
<dbReference type="GO" id="GO:0005509">
    <property type="term" value="F:calcium ion binding"/>
    <property type="evidence" value="ECO:0007669"/>
    <property type="project" value="InterPro"/>
</dbReference>
<dbReference type="KEGG" id="loi:92356868"/>
<reference evidence="5" key="1">
    <citation type="journal article" date="2021" name="Microbiol. Resour. Announc.">
        <title>LGAAP: Leishmaniinae Genome Assembly and Annotation Pipeline.</title>
        <authorList>
            <person name="Almutairi H."/>
            <person name="Urbaniak M.D."/>
            <person name="Bates M.D."/>
            <person name="Jariyapan N."/>
            <person name="Kwakye-Nuako G."/>
            <person name="Thomaz-Soccol V."/>
            <person name="Al-Salem W.S."/>
            <person name="Dillon R.J."/>
            <person name="Bates P.A."/>
            <person name="Gatherer D."/>
        </authorList>
    </citation>
    <scope>NUCLEOTIDE SEQUENCE [LARGE SCALE GENOMIC DNA]</scope>
</reference>
<comment type="caution">
    <text evidence="4">The sequence shown here is derived from an EMBL/GenBank/DDBJ whole genome shotgun (WGS) entry which is preliminary data.</text>
</comment>
<dbReference type="InterPro" id="IPR018247">
    <property type="entry name" value="EF_Hand_1_Ca_BS"/>
</dbReference>
<evidence type="ECO:0000259" key="3">
    <source>
        <dbReference type="PROSITE" id="PS50222"/>
    </source>
</evidence>
<proteinExistence type="predicted"/>
<protein>
    <recommendedName>
        <fullName evidence="3">EF-hand domain-containing protein</fullName>
    </recommendedName>
</protein>
<evidence type="ECO:0000256" key="1">
    <source>
        <dbReference type="ARBA" id="ARBA00022837"/>
    </source>
</evidence>
<dbReference type="CDD" id="cd00051">
    <property type="entry name" value="EFh"/>
    <property type="match status" value="1"/>
</dbReference>
<organism evidence="4 5">
    <name type="scientific">Leishmania orientalis</name>
    <dbReference type="NCBI Taxonomy" id="2249476"/>
    <lineage>
        <taxon>Eukaryota</taxon>
        <taxon>Discoba</taxon>
        <taxon>Euglenozoa</taxon>
        <taxon>Kinetoplastea</taxon>
        <taxon>Metakinetoplastina</taxon>
        <taxon>Trypanosomatida</taxon>
        <taxon>Trypanosomatidae</taxon>
        <taxon>Leishmaniinae</taxon>
        <taxon>Leishmania</taxon>
    </lineage>
</organism>
<dbReference type="Pfam" id="PF13499">
    <property type="entry name" value="EF-hand_7"/>
    <property type="match status" value="1"/>
</dbReference>
<feature type="region of interest" description="Disordered" evidence="2">
    <location>
        <begin position="226"/>
        <end position="245"/>
    </location>
</feature>
<feature type="region of interest" description="Disordered" evidence="2">
    <location>
        <begin position="160"/>
        <end position="218"/>
    </location>
</feature>
<evidence type="ECO:0000313" key="4">
    <source>
        <dbReference type="EMBL" id="KAG5467782.1"/>
    </source>
</evidence>
<dbReference type="SUPFAM" id="SSF47473">
    <property type="entry name" value="EF-hand"/>
    <property type="match status" value="1"/>
</dbReference>
<name>A0A836KCX2_9TRYP</name>
<dbReference type="Proteomes" id="UP000674143">
    <property type="component" value="Unassembled WGS sequence"/>
</dbReference>
<reference evidence="5" key="2">
    <citation type="journal article" date="2021" name="Sci. Data">
        <title>Chromosome-scale genome sequencing, assembly and annotation of six genomes from subfamily Leishmaniinae.</title>
        <authorList>
            <person name="Almutairi H."/>
            <person name="Urbaniak M.D."/>
            <person name="Bates M.D."/>
            <person name="Jariyapan N."/>
            <person name="Kwakye-Nuako G."/>
            <person name="Thomaz Soccol V."/>
            <person name="Al-Salem W.S."/>
            <person name="Dillon R.J."/>
            <person name="Bates P.A."/>
            <person name="Gatherer D."/>
        </authorList>
    </citation>
    <scope>NUCLEOTIDE SEQUENCE [LARGE SCALE GENOMIC DNA]</scope>
</reference>
<dbReference type="Gene3D" id="1.10.238.10">
    <property type="entry name" value="EF-hand"/>
    <property type="match status" value="1"/>
</dbReference>
<dbReference type="AlphaFoldDB" id="A0A836KCX2"/>
<dbReference type="SMART" id="SM00054">
    <property type="entry name" value="EFh"/>
    <property type="match status" value="3"/>
</dbReference>